<feature type="transmembrane region" description="Helical" evidence="2">
    <location>
        <begin position="440"/>
        <end position="457"/>
    </location>
</feature>
<dbReference type="AlphaFoldDB" id="A0A7S1EX12"/>
<feature type="transmembrane region" description="Helical" evidence="2">
    <location>
        <begin position="400"/>
        <end position="419"/>
    </location>
</feature>
<evidence type="ECO:0000256" key="2">
    <source>
        <dbReference type="SAM" id="Phobius"/>
    </source>
</evidence>
<feature type="compositionally biased region" description="Basic and acidic residues" evidence="1">
    <location>
        <begin position="40"/>
        <end position="49"/>
    </location>
</feature>
<feature type="transmembrane region" description="Helical" evidence="2">
    <location>
        <begin position="366"/>
        <end position="385"/>
    </location>
</feature>
<feature type="transmembrane region" description="Helical" evidence="2">
    <location>
        <begin position="515"/>
        <end position="534"/>
    </location>
</feature>
<name>A0A7S1EX12_NOCSC</name>
<feature type="transmembrane region" description="Helical" evidence="2">
    <location>
        <begin position="217"/>
        <end position="236"/>
    </location>
</feature>
<evidence type="ECO:0000256" key="3">
    <source>
        <dbReference type="SAM" id="SignalP"/>
    </source>
</evidence>
<proteinExistence type="predicted"/>
<organism evidence="4">
    <name type="scientific">Noctiluca scintillans</name>
    <name type="common">Sea sparkle</name>
    <name type="synonym">Red tide dinoflagellate</name>
    <dbReference type="NCBI Taxonomy" id="2966"/>
    <lineage>
        <taxon>Eukaryota</taxon>
        <taxon>Sar</taxon>
        <taxon>Alveolata</taxon>
        <taxon>Dinophyceae</taxon>
        <taxon>Noctilucales</taxon>
        <taxon>Noctilucaceae</taxon>
        <taxon>Noctiluca</taxon>
    </lineage>
</organism>
<keyword evidence="3" id="KW-0732">Signal</keyword>
<keyword evidence="2" id="KW-0812">Transmembrane</keyword>
<feature type="transmembrane region" description="Helical" evidence="2">
    <location>
        <begin position="115"/>
        <end position="134"/>
    </location>
</feature>
<gene>
    <name evidence="4" type="ORF">NSCI0253_LOCUS3315</name>
</gene>
<accession>A0A7S1EX12</accession>
<feature type="chain" id="PRO_5031286112" evidence="3">
    <location>
        <begin position="22"/>
        <end position="565"/>
    </location>
</feature>
<feature type="signal peptide" evidence="3">
    <location>
        <begin position="1"/>
        <end position="21"/>
    </location>
</feature>
<feature type="transmembrane region" description="Helical" evidence="2">
    <location>
        <begin position="154"/>
        <end position="176"/>
    </location>
</feature>
<feature type="region of interest" description="Disordered" evidence="1">
    <location>
        <begin position="38"/>
        <end position="83"/>
    </location>
</feature>
<feature type="transmembrane region" description="Helical" evidence="2">
    <location>
        <begin position="88"/>
        <end position="108"/>
    </location>
</feature>
<evidence type="ECO:0000313" key="4">
    <source>
        <dbReference type="EMBL" id="CAD8828969.1"/>
    </source>
</evidence>
<evidence type="ECO:0000256" key="1">
    <source>
        <dbReference type="SAM" id="MobiDB-lite"/>
    </source>
</evidence>
<keyword evidence="2" id="KW-1133">Transmembrane helix</keyword>
<keyword evidence="2" id="KW-0472">Membrane</keyword>
<protein>
    <submittedName>
        <fullName evidence="4">Uncharacterized protein</fullName>
    </submittedName>
</protein>
<feature type="transmembrane region" description="Helical" evidence="2">
    <location>
        <begin position="248"/>
        <end position="264"/>
    </location>
</feature>
<sequence>MASFLAVGFLAFVVFFGTSQLAPSRSLVHHNPRSLISTHGEAEGARSEEHAEEGEDGEDEAKEEEFEGEEGEEGEPEEEEEEFDPVDYAIGSCLLGAVIMIMVMFWFVNNDDPDFRYYTWMTISLTTSIFVSVFTFDSVNGLIKYFLRGYSQKWLITAALVQVFLYFIVMQVVIYFDAGLMDKGSVFDTNKKKIKNQKYEDHTIKEQVEDREMRMKCWGAIGAHVTAFAAINFGGYFQRGPFFEDNAWSSYVIVVVIYCGHWLLTCMSKKCRSSDENSEHEDSYTNLVRDDKENQNFNYLTVPENARMWGQEVYADVMCEAEDDIASLCVSFLLMQATRNNISTVLTDHLGSEQHDHVHDRTQTTALLVVCLIFFLLLVGCVALTEVCFTDKKSELNRRIVALQGICAMSIAWSILFFIKWEIRREIPGMGNTSSNASRVTLATAITLLSFLIIYVLDKLADMECTDSSADKVIFRMIEAFGVLTGFSWEQAFDGGTEAIAWFNKDRVEPLWTEVLLAIVVALIVLPAWSRYILTQVIRLSKELEQRRKDEESAENGQAIEEPVE</sequence>
<dbReference type="EMBL" id="HBFQ01004790">
    <property type="protein sequence ID" value="CAD8828969.1"/>
    <property type="molecule type" value="Transcribed_RNA"/>
</dbReference>
<reference evidence="4" key="1">
    <citation type="submission" date="2021-01" db="EMBL/GenBank/DDBJ databases">
        <authorList>
            <person name="Corre E."/>
            <person name="Pelletier E."/>
            <person name="Niang G."/>
            <person name="Scheremetjew M."/>
            <person name="Finn R."/>
            <person name="Kale V."/>
            <person name="Holt S."/>
            <person name="Cochrane G."/>
            <person name="Meng A."/>
            <person name="Brown T."/>
            <person name="Cohen L."/>
        </authorList>
    </citation>
    <scope>NUCLEOTIDE SEQUENCE</scope>
</reference>
<feature type="compositionally biased region" description="Acidic residues" evidence="1">
    <location>
        <begin position="50"/>
        <end position="83"/>
    </location>
</feature>